<sequence length="417" mass="45571">MTVTIEAVSKPVVSAKGQAALDELLAKRVDSRLIPAATFGATTADGPIYFAARGERVLGEPDKGQVDDKTMLQLYSMTKLVTTVAVLQLVDRGLIDLDDAQLVEKHCPELCALPVLTGQDGDTLLSTPRTQPITTRRLLSHTSGLAYTFSSSLLAEWHQQNQPPLHHGEQTTKGFEEPLVFQPGERWLYSIGIDWAGILVERISGLNLQEYFHQHIFGPLGLTVDDITFVPTDDVRARMQQICKRLPDGSLVHGVPMRPLDYTAETIGQLSGGGGLHGTARAYLRFLQGILNRDDGIVSEAAFAELFTDSLPADAPPEVKKGLAVMTIRTNYHDPEHTANDAQFLGHSVGLVLSLKDSVNGRRKGSGCWDGAAKTHYWLDPATGIAGICFTQLQAPSADGWLRVYNEFERTLYDALE</sequence>
<accession>A0AA48L9L5</accession>
<dbReference type="KEGG" id="ccac:CcaHIS019_0700220"/>
<dbReference type="InterPro" id="IPR050789">
    <property type="entry name" value="Diverse_Enzym_Activities"/>
</dbReference>
<name>A0AA48L9L5_9TREE</name>
<dbReference type="RefSeq" id="XP_060459715.1">
    <property type="nucleotide sequence ID" value="XM_060603419.1"/>
</dbReference>
<protein>
    <recommendedName>
        <fullName evidence="1">Beta-lactamase-related domain-containing protein</fullName>
    </recommendedName>
</protein>
<dbReference type="InterPro" id="IPR012338">
    <property type="entry name" value="Beta-lactam/transpept-like"/>
</dbReference>
<dbReference type="Pfam" id="PF00144">
    <property type="entry name" value="Beta-lactamase"/>
    <property type="match status" value="1"/>
</dbReference>
<reference evidence="2" key="1">
    <citation type="journal article" date="2023" name="BMC Genomics">
        <title>Chromosome-level genome assemblies of Cutaneotrichosporon spp. (Trichosporonales, Basidiomycota) reveal imbalanced evolution between nucleotide sequences and chromosome synteny.</title>
        <authorList>
            <person name="Kobayashi Y."/>
            <person name="Kayamori A."/>
            <person name="Aoki K."/>
            <person name="Shiwa Y."/>
            <person name="Matsutani M."/>
            <person name="Fujita N."/>
            <person name="Sugita T."/>
            <person name="Iwasaki W."/>
            <person name="Tanaka N."/>
            <person name="Takashima M."/>
        </authorList>
    </citation>
    <scope>NUCLEOTIDE SEQUENCE</scope>
    <source>
        <strain evidence="2">HIS019</strain>
    </source>
</reference>
<keyword evidence="3" id="KW-1185">Reference proteome</keyword>
<dbReference type="PANTHER" id="PTHR43283:SF3">
    <property type="entry name" value="BETA-LACTAMASE FAMILY PROTEIN (AFU_ORTHOLOGUE AFUA_5G07500)"/>
    <property type="match status" value="1"/>
</dbReference>
<organism evidence="2 3">
    <name type="scientific">Cutaneotrichosporon cavernicola</name>
    <dbReference type="NCBI Taxonomy" id="279322"/>
    <lineage>
        <taxon>Eukaryota</taxon>
        <taxon>Fungi</taxon>
        <taxon>Dikarya</taxon>
        <taxon>Basidiomycota</taxon>
        <taxon>Agaricomycotina</taxon>
        <taxon>Tremellomycetes</taxon>
        <taxon>Trichosporonales</taxon>
        <taxon>Trichosporonaceae</taxon>
        <taxon>Cutaneotrichosporon</taxon>
    </lineage>
</organism>
<dbReference type="GeneID" id="85498320"/>
<evidence type="ECO:0000259" key="1">
    <source>
        <dbReference type="Pfam" id="PF00144"/>
    </source>
</evidence>
<dbReference type="SUPFAM" id="SSF56601">
    <property type="entry name" value="beta-lactamase/transpeptidase-like"/>
    <property type="match status" value="1"/>
</dbReference>
<proteinExistence type="predicted"/>
<dbReference type="Gene3D" id="3.40.710.10">
    <property type="entry name" value="DD-peptidase/beta-lactamase superfamily"/>
    <property type="match status" value="1"/>
</dbReference>
<dbReference type="EMBL" id="AP028218">
    <property type="protein sequence ID" value="BEI94450.1"/>
    <property type="molecule type" value="Genomic_DNA"/>
</dbReference>
<evidence type="ECO:0000313" key="2">
    <source>
        <dbReference type="EMBL" id="BEI94450.1"/>
    </source>
</evidence>
<evidence type="ECO:0000313" key="3">
    <source>
        <dbReference type="Proteomes" id="UP001233271"/>
    </source>
</evidence>
<gene>
    <name evidence="2" type="ORF">CcaverHIS019_0700220</name>
</gene>
<dbReference type="Proteomes" id="UP001233271">
    <property type="component" value="Chromosome 7a"/>
</dbReference>
<dbReference type="AlphaFoldDB" id="A0AA48L9L5"/>
<feature type="domain" description="Beta-lactamase-related" evidence="1">
    <location>
        <begin position="21"/>
        <end position="398"/>
    </location>
</feature>
<dbReference type="PANTHER" id="PTHR43283">
    <property type="entry name" value="BETA-LACTAMASE-RELATED"/>
    <property type="match status" value="1"/>
</dbReference>
<dbReference type="InterPro" id="IPR001466">
    <property type="entry name" value="Beta-lactam-related"/>
</dbReference>